<protein>
    <submittedName>
        <fullName evidence="5">Glycosyltransferase</fullName>
    </submittedName>
</protein>
<dbReference type="PANTHER" id="PTHR12526">
    <property type="entry name" value="GLYCOSYLTRANSFERASE"/>
    <property type="match status" value="1"/>
</dbReference>
<proteinExistence type="predicted"/>
<dbReference type="SUPFAM" id="SSF53756">
    <property type="entry name" value="UDP-Glycosyltransferase/glycogen phosphorylase"/>
    <property type="match status" value="1"/>
</dbReference>
<dbReference type="GO" id="GO:0016757">
    <property type="term" value="F:glycosyltransferase activity"/>
    <property type="evidence" value="ECO:0007669"/>
    <property type="project" value="UniProtKB-KW"/>
</dbReference>
<dbReference type="AlphaFoldDB" id="A0A8J6YMX3"/>
<dbReference type="CDD" id="cd03811">
    <property type="entry name" value="GT4_GT28_WabH-like"/>
    <property type="match status" value="1"/>
</dbReference>
<evidence type="ECO:0000256" key="3">
    <source>
        <dbReference type="SAM" id="MobiDB-lite"/>
    </source>
</evidence>
<feature type="domain" description="Glycosyltransferase subfamily 4-like N-terminal" evidence="4">
    <location>
        <begin position="15"/>
        <end position="149"/>
    </location>
</feature>
<dbReference type="PANTHER" id="PTHR12526:SF510">
    <property type="entry name" value="D-INOSITOL 3-PHOSPHATE GLYCOSYLTRANSFERASE"/>
    <property type="match status" value="1"/>
</dbReference>
<evidence type="ECO:0000256" key="2">
    <source>
        <dbReference type="ARBA" id="ARBA00022679"/>
    </source>
</evidence>
<gene>
    <name evidence="5" type="ORF">IHV25_07110</name>
</gene>
<evidence type="ECO:0000256" key="1">
    <source>
        <dbReference type="ARBA" id="ARBA00022676"/>
    </source>
</evidence>
<keyword evidence="2" id="KW-0808">Transferase</keyword>
<keyword evidence="6" id="KW-1185">Reference proteome</keyword>
<dbReference type="Pfam" id="PF13692">
    <property type="entry name" value="Glyco_trans_1_4"/>
    <property type="match status" value="1"/>
</dbReference>
<comment type="caution">
    <text evidence="5">The sequence shown here is derived from an EMBL/GenBank/DDBJ whole genome shotgun (WGS) entry which is preliminary data.</text>
</comment>
<evidence type="ECO:0000259" key="4">
    <source>
        <dbReference type="Pfam" id="PF13439"/>
    </source>
</evidence>
<reference evidence="5" key="1">
    <citation type="submission" date="2020-10" db="EMBL/GenBank/DDBJ databases">
        <title>Genome sequence of the unusual species of purple photosynthetic bacteria, Phaeovibrio sulfidiphilus DSM 23193, type strain.</title>
        <authorList>
            <person name="Kyndt J.A."/>
            <person name="Meyer T.E."/>
        </authorList>
    </citation>
    <scope>NUCLEOTIDE SEQUENCE</scope>
    <source>
        <strain evidence="5">DSM 23193</strain>
    </source>
</reference>
<keyword evidence="1" id="KW-0328">Glycosyltransferase</keyword>
<dbReference type="EMBL" id="JACZHT010000004">
    <property type="protein sequence ID" value="MBE1237415.1"/>
    <property type="molecule type" value="Genomic_DNA"/>
</dbReference>
<evidence type="ECO:0000313" key="6">
    <source>
        <dbReference type="Proteomes" id="UP000631034"/>
    </source>
</evidence>
<dbReference type="InterPro" id="IPR028098">
    <property type="entry name" value="Glyco_trans_4-like_N"/>
</dbReference>
<name>A0A8J6YMX3_9PROT</name>
<sequence>MSMRVLQVMAGAEHGGAELFFERLCIALHRAGLQQHIVTRPAPERIRRLVDAGLAPVTLPFGGRLDFQTPIRLRKEIARFKPHLALTWMNRATRFTPPGSYALCGRLGGFYDPRYYQNCDYVICNTDAIRTHMINSGFPADRAVHLPNFAPQTRMPPVARKSLYTPEHVPVIFSLGRLHENKGFDVLLKAIARVPEVYLWLAGEGPERQALEQLAFELGIKPRIRFLGWRDDTAALYAAANLVVFPSRHEPLGNVMLEAWSHGQALISTRAQGPSALITHGENGLLVPVDDAPALTAEIRRVLADPALLEKIATGGWNTFQASYTEEKIVQAYLSFFERAVSEKNGGTFVPATVGRPHTRPADIDPAGAAASHTPDGSGS</sequence>
<dbReference type="Proteomes" id="UP000631034">
    <property type="component" value="Unassembled WGS sequence"/>
</dbReference>
<accession>A0A8J6YMX3</accession>
<organism evidence="5 6">
    <name type="scientific">Phaeovibrio sulfidiphilus</name>
    <dbReference type="NCBI Taxonomy" id="1220600"/>
    <lineage>
        <taxon>Bacteria</taxon>
        <taxon>Pseudomonadati</taxon>
        <taxon>Pseudomonadota</taxon>
        <taxon>Alphaproteobacteria</taxon>
        <taxon>Rhodospirillales</taxon>
        <taxon>Rhodospirillaceae</taxon>
        <taxon>Phaeovibrio</taxon>
    </lineage>
</organism>
<dbReference type="Pfam" id="PF13439">
    <property type="entry name" value="Glyco_transf_4"/>
    <property type="match status" value="1"/>
</dbReference>
<evidence type="ECO:0000313" key="5">
    <source>
        <dbReference type="EMBL" id="MBE1237415.1"/>
    </source>
</evidence>
<feature type="region of interest" description="Disordered" evidence="3">
    <location>
        <begin position="351"/>
        <end position="380"/>
    </location>
</feature>
<dbReference type="RefSeq" id="WP_192534423.1">
    <property type="nucleotide sequence ID" value="NZ_JACZHT010000004.1"/>
</dbReference>
<dbReference type="Gene3D" id="3.40.50.2000">
    <property type="entry name" value="Glycogen Phosphorylase B"/>
    <property type="match status" value="2"/>
</dbReference>